<dbReference type="SUPFAM" id="SSF141729">
    <property type="entry name" value="FimD N-terminal domain-like"/>
    <property type="match status" value="1"/>
</dbReference>
<proteinExistence type="predicted"/>
<dbReference type="PATRIC" id="fig|652.5.peg.432"/>
<dbReference type="Gene3D" id="3.10.20.410">
    <property type="match status" value="1"/>
</dbReference>
<evidence type="ECO:0000313" key="3">
    <source>
        <dbReference type="Proteomes" id="UP000058114"/>
    </source>
</evidence>
<accession>A0A0S2SKW6</accession>
<dbReference type="InterPro" id="IPR037224">
    <property type="entry name" value="PapC_N_sf"/>
</dbReference>
<sequence length="91" mass="10159">MSHSILSFVTEHQRIKAAPLIGLAALLLLAKNVCAETEFNIDALDLDERTKIDLSQFAQDGYILPGDYYLEIEINKNKLPLQKVCTDLVIA</sequence>
<name>A0A0S2SKW6_9GAMM</name>
<feature type="domain" description="PapC N-terminal" evidence="1">
    <location>
        <begin position="38"/>
        <end position="84"/>
    </location>
</feature>
<dbReference type="InterPro" id="IPR025885">
    <property type="entry name" value="PapC_N"/>
</dbReference>
<dbReference type="Proteomes" id="UP000058114">
    <property type="component" value="Chromosome"/>
</dbReference>
<reference evidence="2 3" key="2">
    <citation type="journal article" date="2016" name="Genome Announc.">
        <title>Complete Genome Sequence of the Highly Virulent Aeromonas schubertii Strain WL1483, Isolated from Diseased Snakehead Fish (Channa argus) in China.</title>
        <authorList>
            <person name="Liu L."/>
            <person name="Li N."/>
            <person name="Zhang D."/>
            <person name="Fu X."/>
            <person name="Shi C."/>
            <person name="Lin Q."/>
            <person name="Hao G."/>
        </authorList>
    </citation>
    <scope>NUCLEOTIDE SEQUENCE [LARGE SCALE GENOMIC DNA]</scope>
    <source>
        <strain evidence="2 3">WL1483</strain>
    </source>
</reference>
<gene>
    <name evidence="2" type="ORF">WL1483_2945</name>
</gene>
<dbReference type="KEGG" id="asr:WL1483_2945"/>
<evidence type="ECO:0000313" key="2">
    <source>
        <dbReference type="EMBL" id="ALP42364.1"/>
    </source>
</evidence>
<dbReference type="EMBL" id="CP013067">
    <property type="protein sequence ID" value="ALP42364.1"/>
    <property type="molecule type" value="Genomic_DNA"/>
</dbReference>
<reference evidence="3" key="1">
    <citation type="submission" date="2015-10" db="EMBL/GenBank/DDBJ databases">
        <title>Complete Genome Sequence of Aeromonas schubertii strain WL1483.</title>
        <authorList>
            <person name="Liu L."/>
        </authorList>
    </citation>
    <scope>NUCLEOTIDE SEQUENCE [LARGE SCALE GENOMIC DNA]</scope>
    <source>
        <strain evidence="3">WL1483</strain>
    </source>
</reference>
<protein>
    <recommendedName>
        <fullName evidence="1">PapC N-terminal domain-containing protein</fullName>
    </recommendedName>
</protein>
<dbReference type="Pfam" id="PF13954">
    <property type="entry name" value="PapC_N"/>
    <property type="match status" value="1"/>
</dbReference>
<dbReference type="AlphaFoldDB" id="A0A0S2SKW6"/>
<evidence type="ECO:0000259" key="1">
    <source>
        <dbReference type="Pfam" id="PF13954"/>
    </source>
</evidence>
<organism evidence="2 3">
    <name type="scientific">Aeromonas schubertii</name>
    <dbReference type="NCBI Taxonomy" id="652"/>
    <lineage>
        <taxon>Bacteria</taxon>
        <taxon>Pseudomonadati</taxon>
        <taxon>Pseudomonadota</taxon>
        <taxon>Gammaproteobacteria</taxon>
        <taxon>Aeromonadales</taxon>
        <taxon>Aeromonadaceae</taxon>
        <taxon>Aeromonas</taxon>
    </lineage>
</organism>